<dbReference type="RefSeq" id="XP_040777507.1">
    <property type="nucleotide sequence ID" value="XM_040924074.1"/>
</dbReference>
<proteinExistence type="predicted"/>
<dbReference type="SMART" id="SM00212">
    <property type="entry name" value="UBCc"/>
    <property type="match status" value="1"/>
</dbReference>
<protein>
    <recommendedName>
        <fullName evidence="6">UBC core domain-containing protein</fullName>
    </recommendedName>
</protein>
<feature type="domain" description="UBC core" evidence="6">
    <location>
        <begin position="948"/>
        <end position="1117"/>
    </location>
</feature>
<dbReference type="Pfam" id="PF00644">
    <property type="entry name" value="PARP"/>
    <property type="match status" value="1"/>
</dbReference>
<dbReference type="SUPFAM" id="SSF54495">
    <property type="entry name" value="UBC-like"/>
    <property type="match status" value="1"/>
</dbReference>
<dbReference type="InterPro" id="IPR000608">
    <property type="entry name" value="UBC"/>
</dbReference>
<keyword evidence="2" id="KW-0808">Transferase</keyword>
<evidence type="ECO:0000256" key="3">
    <source>
        <dbReference type="ARBA" id="ARBA00022695"/>
    </source>
</evidence>
<evidence type="ECO:0000256" key="1">
    <source>
        <dbReference type="ARBA" id="ARBA00022676"/>
    </source>
</evidence>
<reference evidence="7" key="1">
    <citation type="journal article" date="2020" name="Phytopathology">
        <title>Genome sequence of the chestnut blight fungus Cryphonectria parasitica EP155: A fundamental resource for an archetypical invasive plant pathogen.</title>
        <authorList>
            <person name="Crouch J.A."/>
            <person name="Dawe A."/>
            <person name="Aerts A."/>
            <person name="Barry K."/>
            <person name="Churchill A.C.L."/>
            <person name="Grimwood J."/>
            <person name="Hillman B."/>
            <person name="Milgroom M.G."/>
            <person name="Pangilinan J."/>
            <person name="Smith M."/>
            <person name="Salamov A."/>
            <person name="Schmutz J."/>
            <person name="Yadav J."/>
            <person name="Grigoriev I.V."/>
            <person name="Nuss D."/>
        </authorList>
    </citation>
    <scope>NUCLEOTIDE SEQUENCE</scope>
    <source>
        <strain evidence="7">EP155</strain>
    </source>
</reference>
<evidence type="ECO:0000256" key="2">
    <source>
        <dbReference type="ARBA" id="ARBA00022679"/>
    </source>
</evidence>
<dbReference type="AlphaFoldDB" id="A0A9P4Y4L2"/>
<dbReference type="InterPro" id="IPR012317">
    <property type="entry name" value="Poly(ADP-ribose)pol_cat_dom"/>
</dbReference>
<evidence type="ECO:0000256" key="5">
    <source>
        <dbReference type="SAM" id="MobiDB-lite"/>
    </source>
</evidence>
<organism evidence="7 8">
    <name type="scientific">Cryphonectria parasitica (strain ATCC 38755 / EP155)</name>
    <dbReference type="NCBI Taxonomy" id="660469"/>
    <lineage>
        <taxon>Eukaryota</taxon>
        <taxon>Fungi</taxon>
        <taxon>Dikarya</taxon>
        <taxon>Ascomycota</taxon>
        <taxon>Pezizomycotina</taxon>
        <taxon>Sordariomycetes</taxon>
        <taxon>Sordariomycetidae</taxon>
        <taxon>Diaporthales</taxon>
        <taxon>Cryphonectriaceae</taxon>
        <taxon>Cryphonectria-Endothia species complex</taxon>
        <taxon>Cryphonectria</taxon>
    </lineage>
</organism>
<evidence type="ECO:0000259" key="6">
    <source>
        <dbReference type="PROSITE" id="PS50127"/>
    </source>
</evidence>
<dbReference type="GO" id="GO:0003950">
    <property type="term" value="F:NAD+ poly-ADP-ribosyltransferase activity"/>
    <property type="evidence" value="ECO:0007669"/>
    <property type="project" value="InterPro"/>
</dbReference>
<dbReference type="Pfam" id="PF00179">
    <property type="entry name" value="UQ_con"/>
    <property type="match status" value="1"/>
</dbReference>
<dbReference type="InterPro" id="IPR051838">
    <property type="entry name" value="ARTD_PARP"/>
</dbReference>
<evidence type="ECO:0000313" key="8">
    <source>
        <dbReference type="Proteomes" id="UP000803844"/>
    </source>
</evidence>
<comment type="caution">
    <text evidence="7">The sequence shown here is derived from an EMBL/GenBank/DDBJ whole genome shotgun (WGS) entry which is preliminary data.</text>
</comment>
<dbReference type="FunFam" id="3.10.110.10:FF:000107">
    <property type="entry name" value="Ubiquitin conjugating enzyme, putative"/>
    <property type="match status" value="1"/>
</dbReference>
<dbReference type="Gene3D" id="3.90.228.10">
    <property type="match status" value="1"/>
</dbReference>
<dbReference type="Gene3D" id="3.10.110.10">
    <property type="entry name" value="Ubiquitin Conjugating Enzyme"/>
    <property type="match status" value="1"/>
</dbReference>
<dbReference type="Proteomes" id="UP000803844">
    <property type="component" value="Unassembled WGS sequence"/>
</dbReference>
<evidence type="ECO:0000313" key="7">
    <source>
        <dbReference type="EMBL" id="KAF3766546.1"/>
    </source>
</evidence>
<dbReference type="InterPro" id="IPR016135">
    <property type="entry name" value="UBQ-conjugating_enzyme/RWD"/>
</dbReference>
<dbReference type="SUPFAM" id="SSF56399">
    <property type="entry name" value="ADP-ribosylation"/>
    <property type="match status" value="1"/>
</dbReference>
<dbReference type="OrthoDB" id="109543at2759"/>
<dbReference type="EMBL" id="MU032347">
    <property type="protein sequence ID" value="KAF3766546.1"/>
    <property type="molecule type" value="Genomic_DNA"/>
</dbReference>
<keyword evidence="4" id="KW-0520">NAD</keyword>
<dbReference type="PANTHER" id="PTHR21328">
    <property type="entry name" value="POLY ADP-RIBOSE POLYMERASE FAMILY, MEMBER PARP"/>
    <property type="match status" value="1"/>
</dbReference>
<name>A0A9P4Y4L2_CRYP1</name>
<dbReference type="PROSITE" id="PS50127">
    <property type="entry name" value="UBC_2"/>
    <property type="match status" value="1"/>
</dbReference>
<gene>
    <name evidence="7" type="ORF">M406DRAFT_38809</name>
</gene>
<feature type="region of interest" description="Disordered" evidence="5">
    <location>
        <begin position="839"/>
        <end position="904"/>
    </location>
</feature>
<accession>A0A9P4Y4L2</accession>
<keyword evidence="8" id="KW-1185">Reference proteome</keyword>
<keyword evidence="1" id="KW-0328">Glycosyltransferase</keyword>
<dbReference type="GO" id="GO:0016779">
    <property type="term" value="F:nucleotidyltransferase activity"/>
    <property type="evidence" value="ECO:0007669"/>
    <property type="project" value="UniProtKB-KW"/>
</dbReference>
<sequence length="1133" mass="126367">MSLKRFNADLRSVRTRLSTNGIPGVDSVERGDSDGEVVFTFVHDKLSEPLPVRLLSQNPDAYPDDHSFLLFTDAEDAPPELVKALGDLQNYTFGQNIFDSLRDVSSGLTRALKLVYYEPEEDDEYEDDDIFGLNVSQGDSSGHGDGHKTSSATLAKIKRDLRQARSAGVKVGILHGVNDQARTHTLSLSVRASKLGISDETLEAWDVDPSEYIVLLLRVNEPYAAAYKMEQHGAAFFAVDFRFGKCSRYKPDPKLAWKAFGSQSQHSGAAATAPHRDAEGPAVQKLFISNSLEQFMKENFMSLFSLRLSGCTSWDDAHTRYTEINNRHRPANATQETASRTTSGTDYRTTTPALLLVDAFDKPIEDISLPLVAMQFATHYFVRCTDYCLRCHRRLSKDFEALKPFVCSDPLCLFQYMAMGLGPSIEHEVMTQPYVVDLLVSLCYSSIEQPSYLLGYTPTLPSSYPIRDFPTGLRLKVPEAVIGAGEPFVEPLRVSVDMRETTGPKLVMLHKAADFVRVSAEKWIVLEQPTPAGGILHHASITSVDFLGNTLEVEFRYSHQMLPETPGHLKPTSDPGEMTLSWYETEFDDLDLHGKAKAMLWLLRTLPPIAHLREYLELNPLATLRNCPDITPAALTLLKWIVASNRSCILQIRDQEAIPSMRAGHVQFRFAQGTPDKELRFHRALKEQESHEYPTLFAWHGSNLGSWHSILRHGLDFKNVIHGRAYGDGVYFSQQYATSMSYMRSAQSWPNSALCATGAIALCEIINRPDQFVNTIPHLVVSQVDWIQCRYLFVTVGSNVMPPSLGAERIVEIAQDPTRKVWGPDDEVLKIPAKALPSSRGALSHKEKLSKPSPSKRNHNTFNGAADTDQEDNSDLEALLSEEERLHPPYKRANPKVSRDSSVDTDTVTALQLTAKRPLTPPSTDFRPGTLDLSTMPRLALPEWADANATRRLATDIKQMQKIQASTPLHELGWYIDFENVENMFQWIVELHSFDPKLPLAKDMKAAGVTSVVLEVRFGRDYPFSPPFVRVVRPQFLPFMNGGGGHVTLGGAICMELLTSNGWLPATTMDSVFLSIKMAISSTEPRPARLNSSATADYHPTHALEAFQRAAARHGWTVPNDSLENAQQPFAQP</sequence>
<dbReference type="CDD" id="cd23802">
    <property type="entry name" value="UBCc_UBE2Q"/>
    <property type="match status" value="1"/>
</dbReference>
<keyword evidence="3" id="KW-0548">Nucleotidyltransferase</keyword>
<evidence type="ECO:0000256" key="4">
    <source>
        <dbReference type="ARBA" id="ARBA00023027"/>
    </source>
</evidence>
<dbReference type="GeneID" id="63841203"/>